<gene>
    <name evidence="2" type="ORF">FKW44_006485</name>
</gene>
<dbReference type="Proteomes" id="UP000595437">
    <property type="component" value="Chromosome 4"/>
</dbReference>
<dbReference type="GO" id="GO:0016020">
    <property type="term" value="C:membrane"/>
    <property type="evidence" value="ECO:0007669"/>
    <property type="project" value="TreeGrafter"/>
</dbReference>
<keyword evidence="3" id="KW-1185">Reference proteome</keyword>
<dbReference type="PANTHER" id="PTHR10796">
    <property type="entry name" value="PATCHED-RELATED"/>
    <property type="match status" value="1"/>
</dbReference>
<proteinExistence type="predicted"/>
<dbReference type="EMBL" id="CP045893">
    <property type="protein sequence ID" value="QQP53856.1"/>
    <property type="molecule type" value="Genomic_DNA"/>
</dbReference>
<dbReference type="InterPro" id="IPR051697">
    <property type="entry name" value="Patched_domain-protein"/>
</dbReference>
<dbReference type="AlphaFoldDB" id="A0A7T8QSV1"/>
<protein>
    <recommendedName>
        <fullName evidence="4">Patched domain-containing protein 3</fullName>
    </recommendedName>
</protein>
<feature type="transmembrane region" description="Helical" evidence="1">
    <location>
        <begin position="28"/>
        <end position="48"/>
    </location>
</feature>
<reference evidence="3" key="1">
    <citation type="submission" date="2021-01" db="EMBL/GenBank/DDBJ databases">
        <title>Caligus Genome Assembly.</title>
        <authorList>
            <person name="Gallardo-Escarate C."/>
        </authorList>
    </citation>
    <scope>NUCLEOTIDE SEQUENCE [LARGE SCALE GENOMIC DNA]</scope>
</reference>
<sequence length="355" mass="40779">CRHYSNCVVRCLEAYFQCHGRFIGRHPILVIILCIFCLLASFCGLPYFQKEERRIKLWASDQTPSRLNHEFLNEHFPSDFRFANIIVEGDNVLEPRVIRALFKMRNKIASIHSIYGDTLESKCAKFPVVKSPNLLNFIFGKRRRRRKRRSSDDFFSNDYDSEFFNESFNMEEEDEENSGADVSYPELLSVESYPEPYCGIVEGMEETCFESSLLELWGNNGEYDSSSRNTLESSNSQDILNTVNSKNTSGIFLIKKNFTDMLGGISRDPVSGRIIGAKALRMLWFLKMNVAEARMDPVEGQGVIVDKKTMEFEKEMLDIFLNETDLPEGVKISPHVSRSFFDIAGPTILGKRFAH</sequence>
<dbReference type="OrthoDB" id="6510177at2759"/>
<evidence type="ECO:0008006" key="4">
    <source>
        <dbReference type="Google" id="ProtNLM"/>
    </source>
</evidence>
<accession>A0A7T8QSV1</accession>
<evidence type="ECO:0000313" key="3">
    <source>
        <dbReference type="Proteomes" id="UP000595437"/>
    </source>
</evidence>
<name>A0A7T8QSV1_CALRO</name>
<dbReference type="PANTHER" id="PTHR10796:SF130">
    <property type="entry name" value="PATCHED DOMAIN-CONTAINING PROTEIN 3-LIKE PROTEIN"/>
    <property type="match status" value="1"/>
</dbReference>
<keyword evidence="1" id="KW-0812">Transmembrane</keyword>
<evidence type="ECO:0000313" key="2">
    <source>
        <dbReference type="EMBL" id="QQP53856.1"/>
    </source>
</evidence>
<feature type="non-terminal residue" evidence="2">
    <location>
        <position position="1"/>
    </location>
</feature>
<evidence type="ECO:0000256" key="1">
    <source>
        <dbReference type="SAM" id="Phobius"/>
    </source>
</evidence>
<organism evidence="2 3">
    <name type="scientific">Caligus rogercresseyi</name>
    <name type="common">Sea louse</name>
    <dbReference type="NCBI Taxonomy" id="217165"/>
    <lineage>
        <taxon>Eukaryota</taxon>
        <taxon>Metazoa</taxon>
        <taxon>Ecdysozoa</taxon>
        <taxon>Arthropoda</taxon>
        <taxon>Crustacea</taxon>
        <taxon>Multicrustacea</taxon>
        <taxon>Hexanauplia</taxon>
        <taxon>Copepoda</taxon>
        <taxon>Siphonostomatoida</taxon>
        <taxon>Caligidae</taxon>
        <taxon>Caligus</taxon>
    </lineage>
</organism>
<keyword evidence="1" id="KW-0472">Membrane</keyword>
<keyword evidence="1" id="KW-1133">Transmembrane helix</keyword>